<dbReference type="Gene3D" id="1.10.1660.10">
    <property type="match status" value="1"/>
</dbReference>
<keyword evidence="4" id="KW-1185">Reference proteome</keyword>
<reference evidence="3 4" key="1">
    <citation type="submission" date="2022-10" db="EMBL/GenBank/DDBJ databases">
        <title>Defluviimonas sp. nov., isolated from ocean surface sediments.</title>
        <authorList>
            <person name="He W."/>
            <person name="Wang L."/>
            <person name="Zhang D.-F."/>
        </authorList>
    </citation>
    <scope>NUCLEOTIDE SEQUENCE [LARGE SCALE GENOMIC DNA]</scope>
    <source>
        <strain evidence="3 4">WL0050</strain>
    </source>
</reference>
<evidence type="ECO:0000259" key="2">
    <source>
        <dbReference type="PROSITE" id="PS50937"/>
    </source>
</evidence>
<dbReference type="Pfam" id="PF13411">
    <property type="entry name" value="MerR_1"/>
    <property type="match status" value="1"/>
</dbReference>
<dbReference type="SMART" id="SM00422">
    <property type="entry name" value="HTH_MERR"/>
    <property type="match status" value="1"/>
</dbReference>
<dbReference type="Proteomes" id="UP001652564">
    <property type="component" value="Unassembled WGS sequence"/>
</dbReference>
<feature type="region of interest" description="Disordered" evidence="1">
    <location>
        <begin position="103"/>
        <end position="179"/>
    </location>
</feature>
<comment type="caution">
    <text evidence="3">The sequence shown here is derived from an EMBL/GenBank/DDBJ whole genome shotgun (WGS) entry which is preliminary data.</text>
</comment>
<dbReference type="RefSeq" id="WP_263740199.1">
    <property type="nucleotide sequence ID" value="NZ_JAOWKZ010000003.1"/>
</dbReference>
<proteinExistence type="predicted"/>
<evidence type="ECO:0000256" key="1">
    <source>
        <dbReference type="SAM" id="MobiDB-lite"/>
    </source>
</evidence>
<evidence type="ECO:0000313" key="3">
    <source>
        <dbReference type="EMBL" id="MCV2872977.1"/>
    </source>
</evidence>
<feature type="compositionally biased region" description="Low complexity" evidence="1">
    <location>
        <begin position="170"/>
        <end position="179"/>
    </location>
</feature>
<dbReference type="SUPFAM" id="SSF46955">
    <property type="entry name" value="Putative DNA-binding domain"/>
    <property type="match status" value="1"/>
</dbReference>
<evidence type="ECO:0000313" key="4">
    <source>
        <dbReference type="Proteomes" id="UP001652564"/>
    </source>
</evidence>
<dbReference type="CDD" id="cd04765">
    <property type="entry name" value="HTH_MlrA-like_sg2"/>
    <property type="match status" value="1"/>
</dbReference>
<sequence>MEKSAEAFRTISEVSELLDTPAHVLRFWESRFSQVRPVKRAGGRRYYRPNDLALLGGIKKLLHEDGLTIRGVQKILKEQGVRHVAAFSAVDLTGAAEAKDQPAAASAHKVWPETASPDAAAPGDRLLPDPDDTPEAPMHVDAPTLPLGDGDNVLPLGTQPQKHDERPVKRASAPRDAQPAAAMLRAMDALRAEEKKSELTSVYFRLVNLKDRLQRNLPASRG</sequence>
<organism evidence="3 4">
    <name type="scientific">Albidovulum litorale</name>
    <dbReference type="NCBI Taxonomy" id="2984134"/>
    <lineage>
        <taxon>Bacteria</taxon>
        <taxon>Pseudomonadati</taxon>
        <taxon>Pseudomonadota</taxon>
        <taxon>Alphaproteobacteria</taxon>
        <taxon>Rhodobacterales</taxon>
        <taxon>Paracoccaceae</taxon>
        <taxon>Albidovulum</taxon>
    </lineage>
</organism>
<dbReference type="EMBL" id="JAOWKZ010000003">
    <property type="protein sequence ID" value="MCV2872977.1"/>
    <property type="molecule type" value="Genomic_DNA"/>
</dbReference>
<dbReference type="PROSITE" id="PS50937">
    <property type="entry name" value="HTH_MERR_2"/>
    <property type="match status" value="1"/>
</dbReference>
<feature type="domain" description="HTH merR-type" evidence="2">
    <location>
        <begin position="10"/>
        <end position="78"/>
    </location>
</feature>
<gene>
    <name evidence="3" type="ORF">OEZ71_11790</name>
</gene>
<dbReference type="InterPro" id="IPR009061">
    <property type="entry name" value="DNA-bd_dom_put_sf"/>
</dbReference>
<dbReference type="InterPro" id="IPR000551">
    <property type="entry name" value="MerR-type_HTH_dom"/>
</dbReference>
<protein>
    <submittedName>
        <fullName evidence="3">MerR family transcriptional regulator</fullName>
    </submittedName>
</protein>
<name>A0ABT2ZPM1_9RHOB</name>
<accession>A0ABT2ZPM1</accession>